<dbReference type="EMBL" id="CP013015">
    <property type="protein sequence ID" value="AMM40073.1"/>
    <property type="molecule type" value="Genomic_DNA"/>
</dbReference>
<dbReference type="Gene3D" id="1.10.530.10">
    <property type="match status" value="1"/>
</dbReference>
<dbReference type="Proteomes" id="UP000070560">
    <property type="component" value="Chromosome"/>
</dbReference>
<keyword evidence="5" id="KW-1185">Reference proteome</keyword>
<evidence type="ECO:0000259" key="3">
    <source>
        <dbReference type="Pfam" id="PF13511"/>
    </source>
</evidence>
<dbReference type="AlphaFoldDB" id="A0A7V1K605"/>
<dbReference type="CDD" id="cd00254">
    <property type="entry name" value="LT-like"/>
    <property type="match status" value="1"/>
</dbReference>
<reference evidence="4 5" key="1">
    <citation type="submission" date="2015-10" db="EMBL/GenBank/DDBJ databases">
        <title>Candidatus Desulfofervidus auxilii, a hydrogenotrophic sulfate-reducing bacterium involved in the thermophilic anaerobic oxidation of methane.</title>
        <authorList>
            <person name="Krukenberg V."/>
            <person name="Richter M."/>
            <person name="Wegener G."/>
        </authorList>
    </citation>
    <scope>NUCLEOTIDE SEQUENCE [LARGE SCALE GENOMIC DNA]</scope>
    <source>
        <strain evidence="4 5">HS1</strain>
    </source>
</reference>
<evidence type="ECO:0000313" key="5">
    <source>
        <dbReference type="Proteomes" id="UP000070560"/>
    </source>
</evidence>
<organism evidence="4 5">
    <name type="scientific">Desulfofervidus auxilii</name>
    <dbReference type="NCBI Taxonomy" id="1621989"/>
    <lineage>
        <taxon>Bacteria</taxon>
        <taxon>Pseudomonadati</taxon>
        <taxon>Thermodesulfobacteriota</taxon>
        <taxon>Candidatus Desulfofervidia</taxon>
        <taxon>Candidatus Desulfofervidales</taxon>
        <taxon>Candidatus Desulfofervidaceae</taxon>
        <taxon>Candidatus Desulfofervidus</taxon>
    </lineage>
</organism>
<proteinExistence type="inferred from homology"/>
<dbReference type="Pfam" id="PF01464">
    <property type="entry name" value="SLT"/>
    <property type="match status" value="1"/>
</dbReference>
<dbReference type="Pfam" id="PF13511">
    <property type="entry name" value="DUF4124"/>
    <property type="match status" value="1"/>
</dbReference>
<dbReference type="InterPro" id="IPR008258">
    <property type="entry name" value="Transglycosylase_SLT_dom_1"/>
</dbReference>
<dbReference type="OrthoDB" id="9781970at2"/>
<evidence type="ECO:0000259" key="2">
    <source>
        <dbReference type="Pfam" id="PF01464"/>
    </source>
</evidence>
<dbReference type="RefSeq" id="WP_066060377.1">
    <property type="nucleotide sequence ID" value="NZ_CP013015.1"/>
</dbReference>
<feature type="domain" description="Transglycosylase SLT" evidence="2">
    <location>
        <begin position="69"/>
        <end position="163"/>
    </location>
</feature>
<sequence>MIGKKWLISFYSLLFFCIFTASLGWCGIYVYKDKNGVLHFTDTPRHHGYRSFFKTPKSFYWRYKISDKLINKIAQKYELAPALLKAIIKVESDFDHAAISKAGAMGLMQLMPETAREMGVKNPFSPEENIEGGARYLRQLLNQFQGNLSHALAAYFVGPTAFSQTGYTPEIKTYVDRVLRYYQYYLP</sequence>
<dbReference type="InterPro" id="IPR023346">
    <property type="entry name" value="Lysozyme-like_dom_sf"/>
</dbReference>
<protein>
    <submittedName>
        <fullName evidence="4">Lytic transglycosylase</fullName>
    </submittedName>
</protein>
<evidence type="ECO:0000313" key="4">
    <source>
        <dbReference type="EMBL" id="AMM40073.1"/>
    </source>
</evidence>
<comment type="similarity">
    <text evidence="1">Belongs to the transglycosylase Slt family.</text>
</comment>
<gene>
    <name evidence="4" type="ORF">HS1_000267</name>
</gene>
<dbReference type="SUPFAM" id="SSF53955">
    <property type="entry name" value="Lysozyme-like"/>
    <property type="match status" value="1"/>
</dbReference>
<feature type="domain" description="DUF4124" evidence="3">
    <location>
        <begin position="16"/>
        <end position="44"/>
    </location>
</feature>
<name>A0A7V1K605_DESA2</name>
<dbReference type="PANTHER" id="PTHR37423:SF2">
    <property type="entry name" value="MEMBRANE-BOUND LYTIC MUREIN TRANSGLYCOSYLASE C"/>
    <property type="match status" value="1"/>
</dbReference>
<dbReference type="PANTHER" id="PTHR37423">
    <property type="entry name" value="SOLUBLE LYTIC MUREIN TRANSGLYCOSYLASE-RELATED"/>
    <property type="match status" value="1"/>
</dbReference>
<accession>A0A7V1K605</accession>
<dbReference type="KEGG" id="daw:HS1_000267"/>
<evidence type="ECO:0000256" key="1">
    <source>
        <dbReference type="ARBA" id="ARBA00007734"/>
    </source>
</evidence>
<dbReference type="InterPro" id="IPR025392">
    <property type="entry name" value="DUF4124"/>
</dbReference>